<evidence type="ECO:0000256" key="1">
    <source>
        <dbReference type="SAM" id="MobiDB-lite"/>
    </source>
</evidence>
<evidence type="ECO:0000313" key="4">
    <source>
        <dbReference type="Proteomes" id="UP001164959"/>
    </source>
</evidence>
<accession>A0ABY6PF25</accession>
<dbReference type="RefSeq" id="WP_265363615.1">
    <property type="nucleotide sequence ID" value="NZ_CP110636.1"/>
</dbReference>
<reference evidence="3" key="1">
    <citation type="submission" date="2022-11" db="EMBL/GenBank/DDBJ databases">
        <title>Identification and genomic analyses of a novel endophytic actinobacterium Streptomyces endophytica sp. nov. with potential for biocontrol of Yam anthracnose.</title>
        <authorList>
            <person name="Huang X."/>
        </authorList>
    </citation>
    <scope>NUCLEOTIDE SEQUENCE</scope>
    <source>
        <strain evidence="3">HNM0140</strain>
    </source>
</reference>
<dbReference type="Proteomes" id="UP001164959">
    <property type="component" value="Chromosome"/>
</dbReference>
<feature type="chain" id="PRO_5045936652" description="Secreted protein" evidence="2">
    <location>
        <begin position="26"/>
        <end position="114"/>
    </location>
</feature>
<keyword evidence="2" id="KW-0732">Signal</keyword>
<proteinExistence type="predicted"/>
<feature type="compositionally biased region" description="Basic and acidic residues" evidence="1">
    <location>
        <begin position="47"/>
        <end position="66"/>
    </location>
</feature>
<name>A0ABY6PF25_9ACTN</name>
<keyword evidence="4" id="KW-1185">Reference proteome</keyword>
<feature type="compositionally biased region" description="Polar residues" evidence="1">
    <location>
        <begin position="67"/>
        <end position="82"/>
    </location>
</feature>
<evidence type="ECO:0000256" key="2">
    <source>
        <dbReference type="SAM" id="SignalP"/>
    </source>
</evidence>
<feature type="signal peptide" evidence="2">
    <location>
        <begin position="1"/>
        <end position="25"/>
    </location>
</feature>
<evidence type="ECO:0000313" key="3">
    <source>
        <dbReference type="EMBL" id="UZJ32371.1"/>
    </source>
</evidence>
<evidence type="ECO:0008006" key="5">
    <source>
        <dbReference type="Google" id="ProtNLM"/>
    </source>
</evidence>
<feature type="region of interest" description="Disordered" evidence="1">
    <location>
        <begin position="47"/>
        <end position="82"/>
    </location>
</feature>
<organism evidence="3 4">
    <name type="scientific">Streptomyces endophytica</name>
    <dbReference type="NCBI Taxonomy" id="2991496"/>
    <lineage>
        <taxon>Bacteria</taxon>
        <taxon>Bacillati</taxon>
        <taxon>Actinomycetota</taxon>
        <taxon>Actinomycetes</taxon>
        <taxon>Kitasatosporales</taxon>
        <taxon>Streptomycetaceae</taxon>
        <taxon>Streptomyces</taxon>
    </lineage>
</organism>
<protein>
    <recommendedName>
        <fullName evidence="5">Secreted protein</fullName>
    </recommendedName>
</protein>
<gene>
    <name evidence="3" type="ORF">OJ254_21415</name>
</gene>
<sequence>MKKLQFVAGALLAATLVVPTTSAVATSAKGGGATAWTPAAGDAGRIAVKDSSHDGDPVKAEYERKASPSTKRTLWNKNGPNTTAYSGSGSRIIKFQACDENDWAPDDCSGWKAP</sequence>
<dbReference type="EMBL" id="CP110636">
    <property type="protein sequence ID" value="UZJ32371.1"/>
    <property type="molecule type" value="Genomic_DNA"/>
</dbReference>